<dbReference type="EMBL" id="BKCJ011388828">
    <property type="protein sequence ID" value="GFD28817.1"/>
    <property type="molecule type" value="Genomic_DNA"/>
</dbReference>
<organism evidence="1">
    <name type="scientific">Tanacetum cinerariifolium</name>
    <name type="common">Dalmatian daisy</name>
    <name type="synonym">Chrysanthemum cinerariifolium</name>
    <dbReference type="NCBI Taxonomy" id="118510"/>
    <lineage>
        <taxon>Eukaryota</taxon>
        <taxon>Viridiplantae</taxon>
        <taxon>Streptophyta</taxon>
        <taxon>Embryophyta</taxon>
        <taxon>Tracheophyta</taxon>
        <taxon>Spermatophyta</taxon>
        <taxon>Magnoliopsida</taxon>
        <taxon>eudicotyledons</taxon>
        <taxon>Gunneridae</taxon>
        <taxon>Pentapetalae</taxon>
        <taxon>asterids</taxon>
        <taxon>campanulids</taxon>
        <taxon>Asterales</taxon>
        <taxon>Asteraceae</taxon>
        <taxon>Asteroideae</taxon>
        <taxon>Anthemideae</taxon>
        <taxon>Anthemidinae</taxon>
        <taxon>Tanacetum</taxon>
    </lineage>
</organism>
<sequence>MDTPVDFSAFLMNQLKVDTLTPELLAGPTYKLRKGSYKSLVKLEFFLKEVYKATTDQLDWNNLEGHQYPHNLLKPLPLIPNSRGRHVILFYHFINNDLEYLHGGASN</sequence>
<protein>
    <submittedName>
        <fullName evidence="1">Uncharacterized protein</fullName>
    </submittedName>
</protein>
<dbReference type="AlphaFoldDB" id="A0A699V184"/>
<evidence type="ECO:0000313" key="1">
    <source>
        <dbReference type="EMBL" id="GFD28817.1"/>
    </source>
</evidence>
<accession>A0A699V184</accession>
<comment type="caution">
    <text evidence="1">The sequence shown here is derived from an EMBL/GenBank/DDBJ whole genome shotgun (WGS) entry which is preliminary data.</text>
</comment>
<name>A0A699V184_TANCI</name>
<feature type="non-terminal residue" evidence="1">
    <location>
        <position position="107"/>
    </location>
</feature>
<proteinExistence type="predicted"/>
<reference evidence="1" key="1">
    <citation type="journal article" date="2019" name="Sci. Rep.">
        <title>Draft genome of Tanacetum cinerariifolium, the natural source of mosquito coil.</title>
        <authorList>
            <person name="Yamashiro T."/>
            <person name="Shiraishi A."/>
            <person name="Satake H."/>
            <person name="Nakayama K."/>
        </authorList>
    </citation>
    <scope>NUCLEOTIDE SEQUENCE</scope>
</reference>
<gene>
    <name evidence="1" type="ORF">Tci_900786</name>
</gene>